<accession>A0A4P9WPN2</accession>
<dbReference type="Proteomes" id="UP000269721">
    <property type="component" value="Unassembled WGS sequence"/>
</dbReference>
<dbReference type="InterPro" id="IPR043128">
    <property type="entry name" value="Rev_trsase/Diguanyl_cyclase"/>
</dbReference>
<dbReference type="Gene3D" id="3.30.70.270">
    <property type="match status" value="1"/>
</dbReference>
<sequence length="80" mass="9274">MSLMVTNLQAVFQRVMDSILGHDYNRYVISHLVNIFIYSNTKEEHKKHFNKGHFLRTKAYVVNLVPSAPSPDLAQYHLEG</sequence>
<reference evidence="2" key="1">
    <citation type="journal article" date="2018" name="Nat. Microbiol.">
        <title>Leveraging single-cell genomics to expand the fungal tree of life.</title>
        <authorList>
            <person name="Ahrendt S.R."/>
            <person name="Quandt C.A."/>
            <person name="Ciobanu D."/>
            <person name="Clum A."/>
            <person name="Salamov A."/>
            <person name="Andreopoulos B."/>
            <person name="Cheng J.F."/>
            <person name="Woyke T."/>
            <person name="Pelin A."/>
            <person name="Henrissat B."/>
            <person name="Reynolds N.K."/>
            <person name="Benny G.L."/>
            <person name="Smith M.E."/>
            <person name="James T.Y."/>
            <person name="Grigoriev I.V."/>
        </authorList>
    </citation>
    <scope>NUCLEOTIDE SEQUENCE [LARGE SCALE GENOMIC DNA]</scope>
</reference>
<dbReference type="AlphaFoldDB" id="A0A4P9WPN2"/>
<dbReference type="EMBL" id="KZ994013">
    <property type="protein sequence ID" value="RKO94093.1"/>
    <property type="molecule type" value="Genomic_DNA"/>
</dbReference>
<dbReference type="OrthoDB" id="1750432at2759"/>
<dbReference type="SUPFAM" id="SSF56672">
    <property type="entry name" value="DNA/RNA polymerases"/>
    <property type="match status" value="1"/>
</dbReference>
<name>A0A4P9WPN2_9FUNG</name>
<organism evidence="1 2">
    <name type="scientific">Blyttiomyces helicus</name>
    <dbReference type="NCBI Taxonomy" id="388810"/>
    <lineage>
        <taxon>Eukaryota</taxon>
        <taxon>Fungi</taxon>
        <taxon>Fungi incertae sedis</taxon>
        <taxon>Chytridiomycota</taxon>
        <taxon>Chytridiomycota incertae sedis</taxon>
        <taxon>Chytridiomycetes</taxon>
        <taxon>Chytridiomycetes incertae sedis</taxon>
        <taxon>Blyttiomyces</taxon>
    </lineage>
</organism>
<gene>
    <name evidence="1" type="ORF">BDK51DRAFT_40565</name>
</gene>
<protein>
    <submittedName>
        <fullName evidence="1">Uncharacterized protein</fullName>
    </submittedName>
</protein>
<proteinExistence type="predicted"/>
<evidence type="ECO:0000313" key="1">
    <source>
        <dbReference type="EMBL" id="RKO94093.1"/>
    </source>
</evidence>
<keyword evidence="2" id="KW-1185">Reference proteome</keyword>
<dbReference type="InterPro" id="IPR043502">
    <property type="entry name" value="DNA/RNA_pol_sf"/>
</dbReference>
<evidence type="ECO:0000313" key="2">
    <source>
        <dbReference type="Proteomes" id="UP000269721"/>
    </source>
</evidence>